<protein>
    <submittedName>
        <fullName evidence="1">Uncharacterized protein</fullName>
    </submittedName>
</protein>
<reference evidence="1 2" key="1">
    <citation type="submission" date="2018-11" db="EMBL/GenBank/DDBJ databases">
        <authorList>
            <consortium name="Pathogen Informatics"/>
        </authorList>
    </citation>
    <scope>NUCLEOTIDE SEQUENCE [LARGE SCALE GENOMIC DNA]</scope>
</reference>
<sequence>MSDRGVERNDRVLKYIFRIPRYVTLPEHEASYRLTLSDDPEFMAVSEIEGDCENLAERIIENRFVLNGLNSELQEASDVIEVLSTLVTKLEGENGIETHSTEFSSSG</sequence>
<dbReference type="AlphaFoldDB" id="A0A3P7KE70"/>
<evidence type="ECO:0000313" key="1">
    <source>
        <dbReference type="EMBL" id="VDM66778.1"/>
    </source>
</evidence>
<keyword evidence="2" id="KW-1185">Reference proteome</keyword>
<dbReference type="OrthoDB" id="1884855at2759"/>
<accession>A0A3P7KE70</accession>
<dbReference type="EMBL" id="UYYB01003699">
    <property type="protein sequence ID" value="VDM66778.1"/>
    <property type="molecule type" value="Genomic_DNA"/>
</dbReference>
<dbReference type="Proteomes" id="UP000270094">
    <property type="component" value="Unassembled WGS sequence"/>
</dbReference>
<evidence type="ECO:0000313" key="2">
    <source>
        <dbReference type="Proteomes" id="UP000270094"/>
    </source>
</evidence>
<name>A0A3P7KE70_STRVU</name>
<proteinExistence type="predicted"/>
<gene>
    <name evidence="1" type="ORF">SVUK_LOCUS1776</name>
</gene>
<organism evidence="1 2">
    <name type="scientific">Strongylus vulgaris</name>
    <name type="common">Blood worm</name>
    <dbReference type="NCBI Taxonomy" id="40348"/>
    <lineage>
        <taxon>Eukaryota</taxon>
        <taxon>Metazoa</taxon>
        <taxon>Ecdysozoa</taxon>
        <taxon>Nematoda</taxon>
        <taxon>Chromadorea</taxon>
        <taxon>Rhabditida</taxon>
        <taxon>Rhabditina</taxon>
        <taxon>Rhabditomorpha</taxon>
        <taxon>Strongyloidea</taxon>
        <taxon>Strongylidae</taxon>
        <taxon>Strongylus</taxon>
    </lineage>
</organism>